<evidence type="ECO:0000256" key="1">
    <source>
        <dbReference type="SAM" id="Phobius"/>
    </source>
</evidence>
<feature type="transmembrane region" description="Helical" evidence="1">
    <location>
        <begin position="198"/>
        <end position="215"/>
    </location>
</feature>
<dbReference type="AlphaFoldDB" id="A0A316JV00"/>
<feature type="domain" description="EamA" evidence="2">
    <location>
        <begin position="144"/>
        <end position="275"/>
    </location>
</feature>
<evidence type="ECO:0000313" key="3">
    <source>
        <dbReference type="EMBL" id="PWL19000.1"/>
    </source>
</evidence>
<dbReference type="InterPro" id="IPR037185">
    <property type="entry name" value="EmrE-like"/>
</dbReference>
<keyword evidence="1" id="KW-0812">Transmembrane</keyword>
<dbReference type="SUPFAM" id="SSF103481">
    <property type="entry name" value="Multidrug resistance efflux transporter EmrE"/>
    <property type="match status" value="2"/>
</dbReference>
<keyword evidence="4" id="KW-1185">Reference proteome</keyword>
<reference evidence="3 4" key="1">
    <citation type="submission" date="2018-05" db="EMBL/GenBank/DDBJ databases">
        <title>Comparative genomic sequence analysis between strain HN4 and CCM 8460T (Falsochrobactrum ovis) will provide more evidence to prove that HN4 is a new species of Falsochrobactrum.</title>
        <authorList>
            <person name="Lyu W."/>
            <person name="Sun L."/>
            <person name="Yao L."/>
        </authorList>
    </citation>
    <scope>NUCLEOTIDE SEQUENCE [LARGE SCALE GENOMIC DNA]</scope>
    <source>
        <strain evidence="3 4">HN4</strain>
    </source>
</reference>
<feature type="transmembrane region" description="Helical" evidence="1">
    <location>
        <begin position="61"/>
        <end position="80"/>
    </location>
</feature>
<comment type="caution">
    <text evidence="3">The sequence shown here is derived from an EMBL/GenBank/DDBJ whole genome shotgun (WGS) entry which is preliminary data.</text>
</comment>
<name>A0A316JV00_9HYPH</name>
<evidence type="ECO:0000259" key="2">
    <source>
        <dbReference type="Pfam" id="PF00892"/>
    </source>
</evidence>
<keyword evidence="1" id="KW-1133">Transmembrane helix</keyword>
<dbReference type="EMBL" id="QGDB01000002">
    <property type="protein sequence ID" value="PWL19000.1"/>
    <property type="molecule type" value="Genomic_DNA"/>
</dbReference>
<dbReference type="OrthoDB" id="8770617at2"/>
<feature type="transmembrane region" description="Helical" evidence="1">
    <location>
        <begin position="175"/>
        <end position="192"/>
    </location>
</feature>
<sequence length="282" mass="30131">MIALFAGGIVIGCSPIFVRLSELGAISTAFWRLALALFPLLLLTLRHPVPKAARPRSARDIWLVVLPGIVLAAELAAWHISLHMTSVANSTLLVNMAPIFVTLYCWLVLRQAPRRLFAAALIITIAGVVILKGGPQALGGGDLKGDAVAIFAAMLYAAYILMLGKARERFSTPVVMIWSSSAAALTILPFAWISEPTLIPVTLAGWAVLFALSWLSQASGQSLIAYALAWLPVTFSSLTLLLQPVIAALLAWLILGEALTPWQGVGGVIVLVGIWAARRAQR</sequence>
<proteinExistence type="predicted"/>
<organism evidence="3 4">
    <name type="scientific">Falsochrobactrum shanghaiense</name>
    <dbReference type="NCBI Taxonomy" id="2201899"/>
    <lineage>
        <taxon>Bacteria</taxon>
        <taxon>Pseudomonadati</taxon>
        <taxon>Pseudomonadota</taxon>
        <taxon>Alphaproteobacteria</taxon>
        <taxon>Hyphomicrobiales</taxon>
        <taxon>Brucellaceae</taxon>
        <taxon>Falsochrobactrum</taxon>
    </lineage>
</organism>
<feature type="transmembrane region" description="Helical" evidence="1">
    <location>
        <begin position="116"/>
        <end position="135"/>
    </location>
</feature>
<keyword evidence="1" id="KW-0472">Membrane</keyword>
<evidence type="ECO:0000313" key="4">
    <source>
        <dbReference type="Proteomes" id="UP000245865"/>
    </source>
</evidence>
<protein>
    <submittedName>
        <fullName evidence="3">EamA family transporter</fullName>
    </submittedName>
</protein>
<dbReference type="Pfam" id="PF00892">
    <property type="entry name" value="EamA"/>
    <property type="match status" value="2"/>
</dbReference>
<feature type="transmembrane region" description="Helical" evidence="1">
    <location>
        <begin position="227"/>
        <end position="254"/>
    </location>
</feature>
<gene>
    <name evidence="3" type="ORF">DKP76_07500</name>
</gene>
<dbReference type="GO" id="GO:0016020">
    <property type="term" value="C:membrane"/>
    <property type="evidence" value="ECO:0007669"/>
    <property type="project" value="InterPro"/>
</dbReference>
<feature type="transmembrane region" description="Helical" evidence="1">
    <location>
        <begin position="30"/>
        <end position="49"/>
    </location>
</feature>
<dbReference type="InterPro" id="IPR000620">
    <property type="entry name" value="EamA_dom"/>
</dbReference>
<feature type="transmembrane region" description="Helical" evidence="1">
    <location>
        <begin position="92"/>
        <end position="109"/>
    </location>
</feature>
<accession>A0A316JV00</accession>
<dbReference type="PANTHER" id="PTHR22911">
    <property type="entry name" value="ACYL-MALONYL CONDENSING ENZYME-RELATED"/>
    <property type="match status" value="1"/>
</dbReference>
<dbReference type="PANTHER" id="PTHR22911:SF76">
    <property type="entry name" value="EAMA DOMAIN-CONTAINING PROTEIN"/>
    <property type="match status" value="1"/>
</dbReference>
<feature type="transmembrane region" description="Helical" evidence="1">
    <location>
        <begin position="260"/>
        <end position="277"/>
    </location>
</feature>
<dbReference type="Proteomes" id="UP000245865">
    <property type="component" value="Unassembled WGS sequence"/>
</dbReference>
<feature type="domain" description="EamA" evidence="2">
    <location>
        <begin position="2"/>
        <end position="131"/>
    </location>
</feature>
<feature type="transmembrane region" description="Helical" evidence="1">
    <location>
        <begin position="147"/>
        <end position="163"/>
    </location>
</feature>